<sequence>MIVVPTAVPLRHGNAVGRDGIEGFEDGAEELGRGEGDAAFAELLL</sequence>
<organism evidence="1 2">
    <name type="scientific">Tsukamurella paurometabola</name>
    <name type="common">Corynebacterium paurometabolum</name>
    <dbReference type="NCBI Taxonomy" id="2061"/>
    <lineage>
        <taxon>Bacteria</taxon>
        <taxon>Bacillati</taxon>
        <taxon>Actinomycetota</taxon>
        <taxon>Actinomycetes</taxon>
        <taxon>Mycobacteriales</taxon>
        <taxon>Tsukamurellaceae</taxon>
        <taxon>Tsukamurella</taxon>
    </lineage>
</organism>
<evidence type="ECO:0000313" key="2">
    <source>
        <dbReference type="Proteomes" id="UP000676853"/>
    </source>
</evidence>
<reference evidence="1 2" key="1">
    <citation type="submission" date="2021-04" db="EMBL/GenBank/DDBJ databases">
        <title>Whole genome sequence analysis of a thiophenic sulfur metabolizing bacteria.</title>
        <authorList>
            <person name="Akhtar N."/>
            <person name="Akram J."/>
            <person name="Aslam A."/>
        </authorList>
    </citation>
    <scope>NUCLEOTIDE SEQUENCE [LARGE SCALE GENOMIC DNA]</scope>
    <source>
        <strain evidence="1 2">3OW</strain>
    </source>
</reference>
<name>A0ABS5NBF4_TSUPA</name>
<keyword evidence="2" id="KW-1185">Reference proteome</keyword>
<comment type="caution">
    <text evidence="1">The sequence shown here is derived from an EMBL/GenBank/DDBJ whole genome shotgun (WGS) entry which is preliminary data.</text>
</comment>
<gene>
    <name evidence="1" type="ORF">KFZ73_08525</name>
</gene>
<protein>
    <submittedName>
        <fullName evidence="1">Uncharacterized protein</fullName>
    </submittedName>
</protein>
<proteinExistence type="predicted"/>
<evidence type="ECO:0000313" key="1">
    <source>
        <dbReference type="EMBL" id="MBS4101283.1"/>
    </source>
</evidence>
<dbReference type="RefSeq" id="WP_212553493.1">
    <property type="nucleotide sequence ID" value="NZ_JAGXOE010000014.1"/>
</dbReference>
<accession>A0ABS5NBF4</accession>
<dbReference type="Proteomes" id="UP000676853">
    <property type="component" value="Unassembled WGS sequence"/>
</dbReference>
<dbReference type="EMBL" id="JAGXOE010000014">
    <property type="protein sequence ID" value="MBS4101283.1"/>
    <property type="molecule type" value="Genomic_DNA"/>
</dbReference>